<dbReference type="Gene3D" id="3.30.565.10">
    <property type="entry name" value="Histidine kinase-like ATPase, C-terminal domain"/>
    <property type="match status" value="1"/>
</dbReference>
<dbReference type="CDD" id="cd00130">
    <property type="entry name" value="PAS"/>
    <property type="match status" value="1"/>
</dbReference>
<evidence type="ECO:0000256" key="2">
    <source>
        <dbReference type="ARBA" id="ARBA00012438"/>
    </source>
</evidence>
<feature type="domain" description="PAS" evidence="7">
    <location>
        <begin position="55"/>
        <end position="99"/>
    </location>
</feature>
<dbReference type="InterPro" id="IPR003661">
    <property type="entry name" value="HisK_dim/P_dom"/>
</dbReference>
<keyword evidence="4" id="KW-0808">Transferase</keyword>
<evidence type="ECO:0000313" key="9">
    <source>
        <dbReference type="Proteomes" id="UP000664628"/>
    </source>
</evidence>
<dbReference type="InterPro" id="IPR052162">
    <property type="entry name" value="Sensor_kinase/Photoreceptor"/>
</dbReference>
<comment type="caution">
    <text evidence="8">The sequence shown here is derived from an EMBL/GenBank/DDBJ whole genome shotgun (WGS) entry which is preliminary data.</text>
</comment>
<dbReference type="InterPro" id="IPR036097">
    <property type="entry name" value="HisK_dim/P_sf"/>
</dbReference>
<dbReference type="Proteomes" id="UP000664628">
    <property type="component" value="Unassembled WGS sequence"/>
</dbReference>
<dbReference type="EC" id="2.7.13.3" evidence="2"/>
<organism evidence="8 9">
    <name type="scientific">Fibrella forsythiae</name>
    <dbReference type="NCBI Taxonomy" id="2817061"/>
    <lineage>
        <taxon>Bacteria</taxon>
        <taxon>Pseudomonadati</taxon>
        <taxon>Bacteroidota</taxon>
        <taxon>Cytophagia</taxon>
        <taxon>Cytophagales</taxon>
        <taxon>Spirosomataceae</taxon>
        <taxon>Fibrella</taxon>
    </lineage>
</organism>
<dbReference type="SUPFAM" id="SSF47384">
    <property type="entry name" value="Homodimeric domain of signal transducing histidine kinase"/>
    <property type="match status" value="1"/>
</dbReference>
<dbReference type="PANTHER" id="PTHR43304:SF1">
    <property type="entry name" value="PAC DOMAIN-CONTAINING PROTEIN"/>
    <property type="match status" value="1"/>
</dbReference>
<dbReference type="NCBIfam" id="TIGR00229">
    <property type="entry name" value="sensory_box"/>
    <property type="match status" value="1"/>
</dbReference>
<protein>
    <recommendedName>
        <fullName evidence="2">histidine kinase</fullName>
        <ecNumber evidence="2">2.7.13.3</ecNumber>
    </recommendedName>
</protein>
<dbReference type="InterPro" id="IPR004358">
    <property type="entry name" value="Sig_transdc_His_kin-like_C"/>
</dbReference>
<dbReference type="Pfam" id="PF02518">
    <property type="entry name" value="HATPase_c"/>
    <property type="match status" value="1"/>
</dbReference>
<evidence type="ECO:0000259" key="6">
    <source>
        <dbReference type="PROSITE" id="PS50109"/>
    </source>
</evidence>
<evidence type="ECO:0000256" key="3">
    <source>
        <dbReference type="ARBA" id="ARBA00022553"/>
    </source>
</evidence>
<evidence type="ECO:0000259" key="7">
    <source>
        <dbReference type="PROSITE" id="PS50112"/>
    </source>
</evidence>
<reference evidence="8 9" key="1">
    <citation type="submission" date="2021-03" db="EMBL/GenBank/DDBJ databases">
        <title>Fibrella sp. HMF5405 genome sequencing and assembly.</title>
        <authorList>
            <person name="Kang H."/>
            <person name="Kim H."/>
            <person name="Bae S."/>
            <person name="Joh K."/>
        </authorList>
    </citation>
    <scope>NUCLEOTIDE SEQUENCE [LARGE SCALE GENOMIC DNA]</scope>
    <source>
        <strain evidence="8 9">HMF5405</strain>
    </source>
</reference>
<proteinExistence type="predicted"/>
<dbReference type="SUPFAM" id="SSF55874">
    <property type="entry name" value="ATPase domain of HSP90 chaperone/DNA topoisomerase II/histidine kinase"/>
    <property type="match status" value="1"/>
</dbReference>
<dbReference type="PROSITE" id="PS50112">
    <property type="entry name" value="PAS"/>
    <property type="match status" value="1"/>
</dbReference>
<dbReference type="PROSITE" id="PS50109">
    <property type="entry name" value="HIS_KIN"/>
    <property type="match status" value="1"/>
</dbReference>
<evidence type="ECO:0000256" key="4">
    <source>
        <dbReference type="ARBA" id="ARBA00022679"/>
    </source>
</evidence>
<name>A0ABS3JGC7_9BACT</name>
<dbReference type="PANTHER" id="PTHR43304">
    <property type="entry name" value="PHYTOCHROME-LIKE PROTEIN CPH1"/>
    <property type="match status" value="1"/>
</dbReference>
<dbReference type="InterPro" id="IPR035965">
    <property type="entry name" value="PAS-like_dom_sf"/>
</dbReference>
<evidence type="ECO:0000256" key="5">
    <source>
        <dbReference type="ARBA" id="ARBA00022777"/>
    </source>
</evidence>
<dbReference type="Gene3D" id="3.30.450.20">
    <property type="entry name" value="PAS domain"/>
    <property type="match status" value="1"/>
</dbReference>
<feature type="domain" description="Histidine kinase" evidence="6">
    <location>
        <begin position="208"/>
        <end position="439"/>
    </location>
</feature>
<dbReference type="InterPro" id="IPR000014">
    <property type="entry name" value="PAS"/>
</dbReference>
<dbReference type="PRINTS" id="PR00344">
    <property type="entry name" value="BCTRLSENSOR"/>
</dbReference>
<keyword evidence="9" id="KW-1185">Reference proteome</keyword>
<evidence type="ECO:0000256" key="1">
    <source>
        <dbReference type="ARBA" id="ARBA00000085"/>
    </source>
</evidence>
<comment type="catalytic activity">
    <reaction evidence="1">
        <text>ATP + protein L-histidine = ADP + protein N-phospho-L-histidine.</text>
        <dbReference type="EC" id="2.7.13.3"/>
    </reaction>
</comment>
<dbReference type="Pfam" id="PF00512">
    <property type="entry name" value="HisKA"/>
    <property type="match status" value="1"/>
</dbReference>
<evidence type="ECO:0000313" key="8">
    <source>
        <dbReference type="EMBL" id="MBO0947942.1"/>
    </source>
</evidence>
<dbReference type="SMART" id="SM00388">
    <property type="entry name" value="HisKA"/>
    <property type="match status" value="1"/>
</dbReference>
<dbReference type="Pfam" id="PF13426">
    <property type="entry name" value="PAS_9"/>
    <property type="match status" value="1"/>
</dbReference>
<accession>A0ABS3JGC7</accession>
<dbReference type="SMART" id="SM00091">
    <property type="entry name" value="PAS"/>
    <property type="match status" value="1"/>
</dbReference>
<dbReference type="InterPro" id="IPR005467">
    <property type="entry name" value="His_kinase_dom"/>
</dbReference>
<dbReference type="InterPro" id="IPR036890">
    <property type="entry name" value="HATPase_C_sf"/>
</dbReference>
<dbReference type="RefSeq" id="WP_207327831.1">
    <property type="nucleotide sequence ID" value="NZ_JAFMYW010000001.1"/>
</dbReference>
<dbReference type="CDD" id="cd00082">
    <property type="entry name" value="HisKA"/>
    <property type="match status" value="1"/>
</dbReference>
<dbReference type="SUPFAM" id="SSF55785">
    <property type="entry name" value="PYP-like sensor domain (PAS domain)"/>
    <property type="match status" value="1"/>
</dbReference>
<dbReference type="Gene3D" id="1.10.287.130">
    <property type="match status" value="1"/>
</dbReference>
<dbReference type="EMBL" id="JAFMYW010000001">
    <property type="protein sequence ID" value="MBO0947942.1"/>
    <property type="molecule type" value="Genomic_DNA"/>
</dbReference>
<dbReference type="InterPro" id="IPR003594">
    <property type="entry name" value="HATPase_dom"/>
</dbReference>
<sequence>MTQIQTYNDLLAENERLRLLLEEATETIHAIRTGQIDALVVEGKEGHELYTLKTADTTYRVIIETMNEGAVTLGVGGLIVYCNSMFATMVGMPLSQVTGVPFYNFVSADCLTICQHLFADGRIENRKAELSLLDNSGKRVPCLLSVTTLELDEGTSLSVIITDLTVQKETQQLLSQNNDRLEKSNTALEISNNALNMSNDNLQQFAYVASHDLQEPLRKIQSFGDLLKTEYGPKLGTEGIDMINRMGSAATRMSLLIRDLLNYSRLTTQQAPFESVRLDKLLVDVMDDLSIAVSESAAVIESDNLPVVQGDAAQLQQLFLNLLSNALKFRRPEVSPRIRISARQVTASALPAAALASPSEMNQDRFFHEISLADNGIGFDEKYTDRIFQVFQRLHGKTNYPGSGVGLAICRKVVFNHRGGLVAQSKPGEGATFTVYLPV</sequence>
<keyword evidence="5" id="KW-0418">Kinase</keyword>
<gene>
    <name evidence="8" type="ORF">J2I46_05065</name>
</gene>
<dbReference type="SMART" id="SM00387">
    <property type="entry name" value="HATPase_c"/>
    <property type="match status" value="1"/>
</dbReference>
<keyword evidence="3" id="KW-0597">Phosphoprotein</keyword>